<name>A0A2W5T584_9BACT</name>
<evidence type="ECO:0000256" key="2">
    <source>
        <dbReference type="ARBA" id="ARBA00022777"/>
    </source>
</evidence>
<organism evidence="4 5">
    <name type="scientific">Archangium gephyra</name>
    <dbReference type="NCBI Taxonomy" id="48"/>
    <lineage>
        <taxon>Bacteria</taxon>
        <taxon>Pseudomonadati</taxon>
        <taxon>Myxococcota</taxon>
        <taxon>Myxococcia</taxon>
        <taxon>Myxococcales</taxon>
        <taxon>Cystobacterineae</taxon>
        <taxon>Archangiaceae</taxon>
        <taxon>Archangium</taxon>
    </lineage>
</organism>
<dbReference type="Pfam" id="PF07804">
    <property type="entry name" value="HipA_C"/>
    <property type="match status" value="1"/>
</dbReference>
<reference evidence="4 5" key="1">
    <citation type="submission" date="2017-08" db="EMBL/GenBank/DDBJ databases">
        <title>Infants hospitalized years apart are colonized by the same room-sourced microbial strains.</title>
        <authorList>
            <person name="Brooks B."/>
            <person name="Olm M.R."/>
            <person name="Firek B.A."/>
            <person name="Baker R."/>
            <person name="Thomas B.C."/>
            <person name="Morowitz M.J."/>
            <person name="Banfield J.F."/>
        </authorList>
    </citation>
    <scope>NUCLEOTIDE SEQUENCE [LARGE SCALE GENOMIC DNA]</scope>
    <source>
        <strain evidence="4">S2_003_000_R2_14</strain>
    </source>
</reference>
<comment type="caution">
    <text evidence="4">The sequence shown here is derived from an EMBL/GenBank/DDBJ whole genome shotgun (WGS) entry which is preliminary data.</text>
</comment>
<evidence type="ECO:0000256" key="1">
    <source>
        <dbReference type="ARBA" id="ARBA00022679"/>
    </source>
</evidence>
<evidence type="ECO:0000313" key="4">
    <source>
        <dbReference type="EMBL" id="PZR06595.1"/>
    </source>
</evidence>
<gene>
    <name evidence="4" type="ORF">DI536_30010</name>
</gene>
<evidence type="ECO:0000259" key="3">
    <source>
        <dbReference type="Pfam" id="PF07804"/>
    </source>
</evidence>
<dbReference type="EMBL" id="QFQP01000037">
    <property type="protein sequence ID" value="PZR06595.1"/>
    <property type="molecule type" value="Genomic_DNA"/>
</dbReference>
<sequence>MGNDDAHLGNYGRIFDEAGRARLAPLYDVLPMVEHLAQLISADESSSSKFKELWLRHVGL</sequence>
<protein>
    <recommendedName>
        <fullName evidence="3">HipA-like C-terminal domain-containing protein</fullName>
    </recommendedName>
</protein>
<accession>A0A2W5T584</accession>
<dbReference type="Proteomes" id="UP000249061">
    <property type="component" value="Unassembled WGS sequence"/>
</dbReference>
<dbReference type="AlphaFoldDB" id="A0A2W5T584"/>
<proteinExistence type="predicted"/>
<keyword evidence="2" id="KW-0418">Kinase</keyword>
<keyword evidence="1" id="KW-0808">Transferase</keyword>
<feature type="domain" description="HipA-like C-terminal" evidence="3">
    <location>
        <begin position="1"/>
        <end position="50"/>
    </location>
</feature>
<dbReference type="Gene3D" id="1.10.1070.20">
    <property type="match status" value="1"/>
</dbReference>
<evidence type="ECO:0000313" key="5">
    <source>
        <dbReference type="Proteomes" id="UP000249061"/>
    </source>
</evidence>
<dbReference type="InterPro" id="IPR012893">
    <property type="entry name" value="HipA-like_C"/>
</dbReference>
<dbReference type="GO" id="GO:0016301">
    <property type="term" value="F:kinase activity"/>
    <property type="evidence" value="ECO:0007669"/>
    <property type="project" value="UniProtKB-KW"/>
</dbReference>